<reference evidence="2" key="1">
    <citation type="journal article" date="2020" name="Nat. Commun.">
        <title>Large-scale genome sequencing of mycorrhizal fungi provides insights into the early evolution of symbiotic traits.</title>
        <authorList>
            <person name="Miyauchi S."/>
            <person name="Kiss E."/>
            <person name="Kuo A."/>
            <person name="Drula E."/>
            <person name="Kohler A."/>
            <person name="Sanchez-Garcia M."/>
            <person name="Morin E."/>
            <person name="Andreopoulos B."/>
            <person name="Barry K.W."/>
            <person name="Bonito G."/>
            <person name="Buee M."/>
            <person name="Carver A."/>
            <person name="Chen C."/>
            <person name="Cichocki N."/>
            <person name="Clum A."/>
            <person name="Culley D."/>
            <person name="Crous P.W."/>
            <person name="Fauchery L."/>
            <person name="Girlanda M."/>
            <person name="Hayes R.D."/>
            <person name="Keri Z."/>
            <person name="LaButti K."/>
            <person name="Lipzen A."/>
            <person name="Lombard V."/>
            <person name="Magnuson J."/>
            <person name="Maillard F."/>
            <person name="Murat C."/>
            <person name="Nolan M."/>
            <person name="Ohm R.A."/>
            <person name="Pangilinan J."/>
            <person name="Pereira M.F."/>
            <person name="Perotto S."/>
            <person name="Peter M."/>
            <person name="Pfister S."/>
            <person name="Riley R."/>
            <person name="Sitrit Y."/>
            <person name="Stielow J.B."/>
            <person name="Szollosi G."/>
            <person name="Zifcakova L."/>
            <person name="Stursova M."/>
            <person name="Spatafora J.W."/>
            <person name="Tedersoo L."/>
            <person name="Vaario L.M."/>
            <person name="Yamada A."/>
            <person name="Yan M."/>
            <person name="Wang P."/>
            <person name="Xu J."/>
            <person name="Bruns T."/>
            <person name="Baldrian P."/>
            <person name="Vilgalys R."/>
            <person name="Dunand C."/>
            <person name="Henrissat B."/>
            <person name="Grigoriev I.V."/>
            <person name="Hibbett D."/>
            <person name="Nagy L.G."/>
            <person name="Martin F.M."/>
        </authorList>
    </citation>
    <scope>NUCLEOTIDE SEQUENCE</scope>
    <source>
        <strain evidence="2">UH-Tt-Lm1</strain>
    </source>
</reference>
<evidence type="ECO:0000313" key="2">
    <source>
        <dbReference type="EMBL" id="KAF9784656.1"/>
    </source>
</evidence>
<evidence type="ECO:0000313" key="3">
    <source>
        <dbReference type="Proteomes" id="UP000736335"/>
    </source>
</evidence>
<reference evidence="2" key="2">
    <citation type="submission" date="2020-11" db="EMBL/GenBank/DDBJ databases">
        <authorList>
            <consortium name="DOE Joint Genome Institute"/>
            <person name="Kuo A."/>
            <person name="Miyauchi S."/>
            <person name="Kiss E."/>
            <person name="Drula E."/>
            <person name="Kohler A."/>
            <person name="Sanchez-Garcia M."/>
            <person name="Andreopoulos B."/>
            <person name="Barry K.W."/>
            <person name="Bonito G."/>
            <person name="Buee M."/>
            <person name="Carver A."/>
            <person name="Chen C."/>
            <person name="Cichocki N."/>
            <person name="Clum A."/>
            <person name="Culley D."/>
            <person name="Crous P.W."/>
            <person name="Fauchery L."/>
            <person name="Girlanda M."/>
            <person name="Hayes R."/>
            <person name="Keri Z."/>
            <person name="Labutti K."/>
            <person name="Lipzen A."/>
            <person name="Lombard V."/>
            <person name="Magnuson J."/>
            <person name="Maillard F."/>
            <person name="Morin E."/>
            <person name="Murat C."/>
            <person name="Nolan M."/>
            <person name="Ohm R."/>
            <person name="Pangilinan J."/>
            <person name="Pereira M."/>
            <person name="Perotto S."/>
            <person name="Peter M."/>
            <person name="Riley R."/>
            <person name="Sitrit Y."/>
            <person name="Stielow B."/>
            <person name="Szollosi G."/>
            <person name="Zifcakova L."/>
            <person name="Stursova M."/>
            <person name="Spatafora J.W."/>
            <person name="Tedersoo L."/>
            <person name="Vaario L.-M."/>
            <person name="Yamada A."/>
            <person name="Yan M."/>
            <person name="Wang P."/>
            <person name="Xu J."/>
            <person name="Bruns T."/>
            <person name="Baldrian P."/>
            <person name="Vilgalys R."/>
            <person name="Henrissat B."/>
            <person name="Grigoriev I.V."/>
            <person name="Hibbett D."/>
            <person name="Nagy L.G."/>
            <person name="Martin F.M."/>
        </authorList>
    </citation>
    <scope>NUCLEOTIDE SEQUENCE</scope>
    <source>
        <strain evidence="2">UH-Tt-Lm1</strain>
    </source>
</reference>
<keyword evidence="1" id="KW-1133">Transmembrane helix</keyword>
<dbReference type="EMBL" id="WIUZ02000008">
    <property type="protein sequence ID" value="KAF9784656.1"/>
    <property type="molecule type" value="Genomic_DNA"/>
</dbReference>
<organism evidence="2 3">
    <name type="scientific">Thelephora terrestris</name>
    <dbReference type="NCBI Taxonomy" id="56493"/>
    <lineage>
        <taxon>Eukaryota</taxon>
        <taxon>Fungi</taxon>
        <taxon>Dikarya</taxon>
        <taxon>Basidiomycota</taxon>
        <taxon>Agaricomycotina</taxon>
        <taxon>Agaricomycetes</taxon>
        <taxon>Thelephorales</taxon>
        <taxon>Thelephoraceae</taxon>
        <taxon>Thelephora</taxon>
    </lineage>
</organism>
<comment type="caution">
    <text evidence="2">The sequence shown here is derived from an EMBL/GenBank/DDBJ whole genome shotgun (WGS) entry which is preliminary data.</text>
</comment>
<gene>
    <name evidence="2" type="ORF">BJ322DRAFT_858788</name>
</gene>
<feature type="transmembrane region" description="Helical" evidence="1">
    <location>
        <begin position="83"/>
        <end position="104"/>
    </location>
</feature>
<dbReference type="Proteomes" id="UP000736335">
    <property type="component" value="Unassembled WGS sequence"/>
</dbReference>
<evidence type="ECO:0000256" key="1">
    <source>
        <dbReference type="SAM" id="Phobius"/>
    </source>
</evidence>
<proteinExistence type="predicted"/>
<keyword evidence="1" id="KW-0472">Membrane</keyword>
<keyword evidence="1" id="KW-0812">Transmembrane</keyword>
<name>A0A9P6HCZ4_9AGAM</name>
<dbReference type="AlphaFoldDB" id="A0A9P6HCZ4"/>
<protein>
    <submittedName>
        <fullName evidence="2">Uncharacterized protein</fullName>
    </submittedName>
</protein>
<sequence length="204" mass="22583">MCFNTWLLARCSPTGRGVFKAGQPARAKINRKKPTTNHPFYGTLSVRPPGGLSSATMNFHNSTFSRWRAAWNSSQPKLKLDQIHICILIGALVASTVLLVLAAWPSGSKPPAPDALERMIDGSCGVRPLEWSRCCADPYGVPFLEVIHGYRLCFVLRLHEEWALECSGTMQPEEEGRDIGTSHEPSRSFANKLLSSQGMKIHLH</sequence>
<accession>A0A9P6HCZ4</accession>
<keyword evidence="3" id="KW-1185">Reference proteome</keyword>